<accession>B5M6M4</accession>
<evidence type="ECO:0000313" key="2">
    <source>
        <dbReference type="EMBL" id="ACH68628.1"/>
    </source>
</evidence>
<evidence type="ECO:0000313" key="4">
    <source>
        <dbReference type="Proteomes" id="UP000002382"/>
    </source>
</evidence>
<dbReference type="InterPro" id="IPR007345">
    <property type="entry name" value="Polysacch_pyruvyl_Trfase"/>
</dbReference>
<sequence length="394" mass="45375">MKKNKPVILLEGKYGPGNLGDDILMIVSSKVLLECCRDCEIVIELSKPEIVKNWLSGVTLLNHFELKKAPVLKVLGGGGQFYSFPLSWNIEKTKKGLGVRKLVHGRKVLSALKNRLGKIRKHWLTKSVDTAIFCVGVGPFVENSPQQEEARNMLMKSSYVSVRDSNSFAICKAWGIRNVKQFTDPAFLYEFWRDANIPANEIKFSNIERSIAFIPRYWPHDEIGQSYLKPMLKVAKKLNTQNIKSIFYFFSKYYDREIIEFVDNQGFNVKVWDPETNQKPARFVEQIAEQNMLVVSARAHGVILPAIFGIPGIAVEIEPKLVNVHRMLPRGTKLWQKPFNPDSLLKMIQEMLENNDEFRRLVNEDVSYNHNIALEAKADIQRFIRDYLKKQHHV</sequence>
<dbReference type="STRING" id="521045.Kole_1634"/>
<reference evidence="2" key="2">
    <citation type="journal article" date="2009" name="Int. J. Syst. Evol. Microbiol.">
        <title>Kosmotoga olearia gen. nov., sp. nov., a thermophilic, anaerobic heterotroph isolated from an oil production fluid.</title>
        <authorList>
            <person name="Dipippo J.L."/>
            <person name="Nesbo C.L."/>
            <person name="Dahle H."/>
            <person name="Doolittle W.F."/>
            <person name="Birkland N.K."/>
            <person name="Noll K.M."/>
        </authorList>
    </citation>
    <scope>NUCLEOTIDE SEQUENCE</scope>
    <source>
        <strain evidence="2">TBF 19.5.1</strain>
    </source>
</reference>
<reference evidence="3 4" key="4">
    <citation type="journal article" date="2011" name="J. Bacteriol.">
        <title>Genome Sequence of Kosmotoga olearia Strain TBF 19.5.1, a Thermophilic Bacterium with a Wide Growth Temperature Range, Isolated from the Troll B Oil Platform in the North Sea.</title>
        <authorList>
            <person name="Swithers K.S."/>
            <person name="Dipippo J.L."/>
            <person name="Bruce D.C."/>
            <person name="Detter C."/>
            <person name="Tapia R."/>
            <person name="Han S."/>
            <person name="Goodwin L.A."/>
            <person name="Han J."/>
            <person name="Woyke T."/>
            <person name="Pitluck S."/>
            <person name="Pennacchio L."/>
            <person name="Nolan M."/>
            <person name="Mikhailova N."/>
            <person name="Land M.L."/>
            <person name="Nesbo C.L."/>
            <person name="Gogarten J.P."/>
            <person name="Noll K.M."/>
        </authorList>
    </citation>
    <scope>NUCLEOTIDE SEQUENCE [LARGE SCALE GENOMIC DNA]</scope>
    <source>
        <strain evidence="4">ATCC BAA-1733 / DSM 21960 / TBF 19.5.1</strain>
        <strain evidence="3">TBF 19.5.1</strain>
    </source>
</reference>
<protein>
    <submittedName>
        <fullName evidence="2">Uncharacterized conserved protein</fullName>
    </submittedName>
</protein>
<proteinExistence type="predicted"/>
<dbReference type="KEGG" id="kol:Kole_1634"/>
<evidence type="ECO:0000313" key="3">
    <source>
        <dbReference type="EMBL" id="ACR80324.1"/>
    </source>
</evidence>
<reference evidence="2" key="1">
    <citation type="submission" date="2008-08" db="EMBL/GenBank/DDBJ databases">
        <authorList>
            <person name="DiPippo J.L."/>
            <person name="Nesbo C.L."/>
            <person name="Dahle H."/>
            <person name="Doolittle F.W."/>
            <person name="Birkland N.-K."/>
            <person name="Noll K.M."/>
        </authorList>
    </citation>
    <scope>NUCLEOTIDE SEQUENCE</scope>
    <source>
        <strain evidence="2">TBF 19.5.1</strain>
    </source>
</reference>
<dbReference type="Pfam" id="PF04230">
    <property type="entry name" value="PS_pyruv_trans"/>
    <property type="match status" value="1"/>
</dbReference>
<dbReference type="OrthoDB" id="624106at2"/>
<dbReference type="AlphaFoldDB" id="B5M6M4"/>
<organism evidence="2">
    <name type="scientific">Kosmotoga olearia (strain ATCC BAA-1733 / DSM 21960 / TBF 19.5.1)</name>
    <dbReference type="NCBI Taxonomy" id="521045"/>
    <lineage>
        <taxon>Bacteria</taxon>
        <taxon>Thermotogati</taxon>
        <taxon>Thermotogota</taxon>
        <taxon>Thermotogae</taxon>
        <taxon>Kosmotogales</taxon>
        <taxon>Kosmotogaceae</taxon>
        <taxon>Kosmotoga</taxon>
    </lineage>
</organism>
<dbReference type="Proteomes" id="UP000002382">
    <property type="component" value="Chromosome"/>
</dbReference>
<dbReference type="EMBL" id="CP001634">
    <property type="protein sequence ID" value="ACR80324.1"/>
    <property type="molecule type" value="Genomic_DNA"/>
</dbReference>
<reference evidence="3 4" key="3">
    <citation type="submission" date="2009-06" db="EMBL/GenBank/DDBJ databases">
        <title>Complete sequence of Thermotogales bacterium TBF 19.5.1.</title>
        <authorList>
            <consortium name="US DOE Joint Genome Institute"/>
            <person name="Lucas S."/>
            <person name="Copeland A."/>
            <person name="Lapidus A."/>
            <person name="Glavina del Rio T."/>
            <person name="Tice H."/>
            <person name="Bruce D."/>
            <person name="Goodwin L."/>
            <person name="Pitluck S."/>
            <person name="Chertkov O."/>
            <person name="Brettin T."/>
            <person name="Detter J.C."/>
            <person name="Han C."/>
            <person name="Schmutz J."/>
            <person name="Larimer F."/>
            <person name="Land M."/>
            <person name="Hauser L."/>
            <person name="Kyrpides N."/>
            <person name="Ovchinnikova G."/>
            <person name="Noll K."/>
        </authorList>
    </citation>
    <scope>NUCLEOTIDE SEQUENCE [LARGE SCALE GENOMIC DNA]</scope>
    <source>
        <strain evidence="4">ATCC BAA-1733 / DSM 21960 / TBF 19.5.1</strain>
        <strain evidence="3">TBF 19.5.1</strain>
    </source>
</reference>
<dbReference type="eggNOG" id="COG2327">
    <property type="taxonomic scope" value="Bacteria"/>
</dbReference>
<evidence type="ECO:0000259" key="1">
    <source>
        <dbReference type="Pfam" id="PF04230"/>
    </source>
</evidence>
<dbReference type="HOGENOM" id="CLU_727131_0_0_0"/>
<gene>
    <name evidence="2" type="primary">wcaK</name>
    <name evidence="3" type="ordered locus">Kole_1634</name>
    <name evidence="2" type="ORF">KO_10</name>
</gene>
<name>B5M6M4_KOSOT</name>
<dbReference type="RefSeq" id="WP_015868969.1">
    <property type="nucleotide sequence ID" value="NC_012785.1"/>
</dbReference>
<dbReference type="EMBL" id="EU980631">
    <property type="protein sequence ID" value="ACH68628.1"/>
    <property type="molecule type" value="Genomic_DNA"/>
</dbReference>
<dbReference type="PANTHER" id="PTHR36836:SF1">
    <property type="entry name" value="COLANIC ACID BIOSYNTHESIS PROTEIN WCAK"/>
    <property type="match status" value="1"/>
</dbReference>
<dbReference type="PANTHER" id="PTHR36836">
    <property type="entry name" value="COLANIC ACID BIOSYNTHESIS PROTEIN WCAK"/>
    <property type="match status" value="1"/>
</dbReference>
<keyword evidence="4" id="KW-1185">Reference proteome</keyword>
<feature type="domain" description="Polysaccharide pyruvyl transferase" evidence="1">
    <location>
        <begin position="18"/>
        <end position="316"/>
    </location>
</feature>